<organism evidence="1 2">
    <name type="scientific">Thauera sinica</name>
    <dbReference type="NCBI Taxonomy" id="2665146"/>
    <lineage>
        <taxon>Bacteria</taxon>
        <taxon>Pseudomonadati</taxon>
        <taxon>Pseudomonadota</taxon>
        <taxon>Betaproteobacteria</taxon>
        <taxon>Rhodocyclales</taxon>
        <taxon>Zoogloeaceae</taxon>
        <taxon>Thauera</taxon>
    </lineage>
</organism>
<gene>
    <name evidence="1" type="ORF">ACFPTN_23555</name>
</gene>
<name>A0ABW1AZJ6_9RHOO</name>
<dbReference type="Proteomes" id="UP001595974">
    <property type="component" value="Unassembled WGS sequence"/>
</dbReference>
<sequence length="214" mass="24189">MKAFTLWQKRMQGPRGVEVEVSRASCESLDILLENLLPLTSVERRRMLFVSTRGSWCAYFDNGWRGTDAYSTISYLAEMIGCRGGRMLYVPHSLDSQEGTQPGRYGAVALEIFSAQKTDFVNTERSIAVAFDGKKWAFSEAGAKQCFEQVDQYANRSVRSRFTEAMLEEYLMALGIDAFKEDFYDPENAFLAEKKGPMAPATKEFSLSEVQASW</sequence>
<accession>A0ABW1AZJ6</accession>
<reference evidence="2" key="1">
    <citation type="journal article" date="2019" name="Int. J. Syst. Evol. Microbiol.">
        <title>The Global Catalogue of Microorganisms (GCM) 10K type strain sequencing project: providing services to taxonomists for standard genome sequencing and annotation.</title>
        <authorList>
            <consortium name="The Broad Institute Genomics Platform"/>
            <consortium name="The Broad Institute Genome Sequencing Center for Infectious Disease"/>
            <person name="Wu L."/>
            <person name="Ma J."/>
        </authorList>
    </citation>
    <scope>NUCLEOTIDE SEQUENCE [LARGE SCALE GENOMIC DNA]</scope>
    <source>
        <strain evidence="2">SHR3</strain>
    </source>
</reference>
<proteinExistence type="predicted"/>
<comment type="caution">
    <text evidence="1">The sequence shown here is derived from an EMBL/GenBank/DDBJ whole genome shotgun (WGS) entry which is preliminary data.</text>
</comment>
<evidence type="ECO:0000313" key="2">
    <source>
        <dbReference type="Proteomes" id="UP001595974"/>
    </source>
</evidence>
<dbReference type="EMBL" id="JBHSOG010000118">
    <property type="protein sequence ID" value="MFC5772368.1"/>
    <property type="molecule type" value="Genomic_DNA"/>
</dbReference>
<keyword evidence="2" id="KW-1185">Reference proteome</keyword>
<evidence type="ECO:0000313" key="1">
    <source>
        <dbReference type="EMBL" id="MFC5772368.1"/>
    </source>
</evidence>
<dbReference type="RefSeq" id="WP_157748479.1">
    <property type="nucleotide sequence ID" value="NZ_JBHSOG010000118.1"/>
</dbReference>
<protein>
    <submittedName>
        <fullName evidence="1">Uncharacterized protein</fullName>
    </submittedName>
</protein>